<proteinExistence type="predicted"/>
<dbReference type="Gene3D" id="1.10.357.10">
    <property type="entry name" value="Tetracycline Repressor, domain 2"/>
    <property type="match status" value="1"/>
</dbReference>
<dbReference type="SUPFAM" id="SSF46689">
    <property type="entry name" value="Homeodomain-like"/>
    <property type="match status" value="1"/>
</dbReference>
<dbReference type="OrthoDB" id="7828598at2"/>
<evidence type="ECO:0000313" key="1">
    <source>
        <dbReference type="EMBL" id="PWR20015.1"/>
    </source>
</evidence>
<dbReference type="AlphaFoldDB" id="A0A317E4U0"/>
<keyword evidence="2" id="KW-1185">Reference proteome</keyword>
<gene>
    <name evidence="1" type="ORF">DKG75_16380</name>
</gene>
<dbReference type="EMBL" id="QGLF01000004">
    <property type="protein sequence ID" value="PWR20015.1"/>
    <property type="molecule type" value="Genomic_DNA"/>
</dbReference>
<evidence type="ECO:0000313" key="2">
    <source>
        <dbReference type="Proteomes" id="UP000246077"/>
    </source>
</evidence>
<sequence>MAPTGDTDTDTRTAAVIAAALALAAEQPWSGVGLAAIAARAGLPLVDLYPDLQSKTAILRAFARRIDRLVLAGEDESLLREPPRDRLFDVLMRRFEALAPWRAGLRSIVAAERRDPLEALRRVPDFLASMRWMTAAAGLDGDGIAGFIHRRGAEAVFLAVLPVFLADESEDLARTMAALDRQLTRGDRILRRLPMRLFRGGSVVDAP</sequence>
<dbReference type="InterPro" id="IPR009057">
    <property type="entry name" value="Homeodomain-like_sf"/>
</dbReference>
<protein>
    <submittedName>
        <fullName evidence="1">TetR family transcriptional regulator</fullName>
    </submittedName>
</protein>
<reference evidence="2" key="1">
    <citation type="submission" date="2018-05" db="EMBL/GenBank/DDBJ databases">
        <title>Zavarzinia sp. HR-AS.</title>
        <authorList>
            <person name="Lee Y."/>
            <person name="Jeon C.O."/>
        </authorList>
    </citation>
    <scope>NUCLEOTIDE SEQUENCE [LARGE SCALE GENOMIC DNA]</scope>
    <source>
        <strain evidence="2">DSM 1231</strain>
    </source>
</reference>
<dbReference type="Proteomes" id="UP000246077">
    <property type="component" value="Unassembled WGS sequence"/>
</dbReference>
<name>A0A317E4U0_9PROT</name>
<comment type="caution">
    <text evidence="1">The sequence shown here is derived from an EMBL/GenBank/DDBJ whole genome shotgun (WGS) entry which is preliminary data.</text>
</comment>
<dbReference type="RefSeq" id="WP_109922230.1">
    <property type="nucleotide sequence ID" value="NZ_QGLF01000004.1"/>
</dbReference>
<organism evidence="1 2">
    <name type="scientific">Zavarzinia compransoris</name>
    <dbReference type="NCBI Taxonomy" id="1264899"/>
    <lineage>
        <taxon>Bacteria</taxon>
        <taxon>Pseudomonadati</taxon>
        <taxon>Pseudomonadota</taxon>
        <taxon>Alphaproteobacteria</taxon>
        <taxon>Rhodospirillales</taxon>
        <taxon>Zavarziniaceae</taxon>
        <taxon>Zavarzinia</taxon>
    </lineage>
</organism>
<accession>A0A317E4U0</accession>